<dbReference type="PANTHER" id="PTHR22916:SF51">
    <property type="entry name" value="GLYCOSYLTRANSFERASE EPSH-RELATED"/>
    <property type="match status" value="1"/>
</dbReference>
<keyword evidence="1" id="KW-0328">Glycosyltransferase</keyword>
<dbReference type="CDD" id="cd00761">
    <property type="entry name" value="Glyco_tranf_GTA_type"/>
    <property type="match status" value="1"/>
</dbReference>
<comment type="caution">
    <text evidence="4">The sequence shown here is derived from an EMBL/GenBank/DDBJ whole genome shotgun (WGS) entry which is preliminary data.</text>
</comment>
<feature type="domain" description="Glycosyltransferase 2-like" evidence="3">
    <location>
        <begin position="5"/>
        <end position="144"/>
    </location>
</feature>
<dbReference type="AlphaFoldDB" id="A0A0R1WST8"/>
<proteinExistence type="predicted"/>
<dbReference type="PANTHER" id="PTHR22916">
    <property type="entry name" value="GLYCOSYLTRANSFERASE"/>
    <property type="match status" value="1"/>
</dbReference>
<dbReference type="GO" id="GO:0016757">
    <property type="term" value="F:glycosyltransferase activity"/>
    <property type="evidence" value="ECO:0007669"/>
    <property type="project" value="UniProtKB-KW"/>
</dbReference>
<dbReference type="InterPro" id="IPR001173">
    <property type="entry name" value="Glyco_trans_2-like"/>
</dbReference>
<dbReference type="Gene3D" id="3.90.550.10">
    <property type="entry name" value="Spore Coat Polysaccharide Biosynthesis Protein SpsA, Chain A"/>
    <property type="match status" value="1"/>
</dbReference>
<dbReference type="STRING" id="1423755.FC40_GL000695"/>
<organism evidence="4 5">
    <name type="scientific">Ligilactobacillus hayakitensis DSM 18933 = JCM 14209</name>
    <dbReference type="NCBI Taxonomy" id="1423755"/>
    <lineage>
        <taxon>Bacteria</taxon>
        <taxon>Bacillati</taxon>
        <taxon>Bacillota</taxon>
        <taxon>Bacilli</taxon>
        <taxon>Lactobacillales</taxon>
        <taxon>Lactobacillaceae</taxon>
        <taxon>Ligilactobacillus</taxon>
    </lineage>
</organism>
<reference evidence="4 5" key="1">
    <citation type="journal article" date="2015" name="Genome Announc.">
        <title>Expanding the biotechnology potential of lactobacilli through comparative genomics of 213 strains and associated genera.</title>
        <authorList>
            <person name="Sun Z."/>
            <person name="Harris H.M."/>
            <person name="McCann A."/>
            <person name="Guo C."/>
            <person name="Argimon S."/>
            <person name="Zhang W."/>
            <person name="Yang X."/>
            <person name="Jeffery I.B."/>
            <person name="Cooney J.C."/>
            <person name="Kagawa T.F."/>
            <person name="Liu W."/>
            <person name="Song Y."/>
            <person name="Salvetti E."/>
            <person name="Wrobel A."/>
            <person name="Rasinkangas P."/>
            <person name="Parkhill J."/>
            <person name="Rea M.C."/>
            <person name="O'Sullivan O."/>
            <person name="Ritari J."/>
            <person name="Douillard F.P."/>
            <person name="Paul Ross R."/>
            <person name="Yang R."/>
            <person name="Briner A.E."/>
            <person name="Felis G.E."/>
            <person name="de Vos W.M."/>
            <person name="Barrangou R."/>
            <person name="Klaenhammer T.R."/>
            <person name="Caufield P.W."/>
            <person name="Cui Y."/>
            <person name="Zhang H."/>
            <person name="O'Toole P.W."/>
        </authorList>
    </citation>
    <scope>NUCLEOTIDE SEQUENCE [LARGE SCALE GENOMIC DNA]</scope>
    <source>
        <strain evidence="4 5">DSM 18933</strain>
    </source>
</reference>
<dbReference type="Pfam" id="PF00535">
    <property type="entry name" value="Glycos_transf_2"/>
    <property type="match status" value="1"/>
</dbReference>
<dbReference type="InterPro" id="IPR029044">
    <property type="entry name" value="Nucleotide-diphossugar_trans"/>
</dbReference>
<dbReference type="OrthoDB" id="396512at2"/>
<dbReference type="EMBL" id="AZGD01000090">
    <property type="protein sequence ID" value="KRM18907.1"/>
    <property type="molecule type" value="Genomic_DNA"/>
</dbReference>
<accession>A0A0R1WST8</accession>
<protein>
    <submittedName>
        <fullName evidence="4">Glycosyltransferase</fullName>
    </submittedName>
</protein>
<evidence type="ECO:0000313" key="4">
    <source>
        <dbReference type="EMBL" id="KRM18907.1"/>
    </source>
</evidence>
<dbReference type="Proteomes" id="UP000051054">
    <property type="component" value="Unassembled WGS sequence"/>
</dbReference>
<evidence type="ECO:0000313" key="5">
    <source>
        <dbReference type="Proteomes" id="UP000051054"/>
    </source>
</evidence>
<sequence>MKKISVIVPIYNVEKYLRKCLLSLTAQTLKELEIILINDGSTDSSREIAAEFARKYDNITLYDKQNGGLSDARNYGLTYVTGEYVAFIDSDDFVEPTMFERLYNLSNHGQKKIVEANFVWEFPHKKRMDIGHQINSIKEYLVHGRVVAWNKIYQTNWLKEIGVLFPVGRLYEDQEFFFKIVSHLKNVDEIGFDTKVEVHYVQRKTSISYSESTKVADIFSIYENIIEYYQKRNLYDEYFEEIEYRTVRNLLCNVLIRKVLVQRKRQLRILLLNRTKTFINEHFKHWKKNSYLKNKGFVNIYLKIMNPMMYKIMYLIKL</sequence>
<keyword evidence="2 4" id="KW-0808">Transferase</keyword>
<dbReference type="PATRIC" id="fig|1423755.3.peg.747"/>
<evidence type="ECO:0000256" key="2">
    <source>
        <dbReference type="ARBA" id="ARBA00022679"/>
    </source>
</evidence>
<gene>
    <name evidence="4" type="ORF">FC40_GL000695</name>
</gene>
<dbReference type="SUPFAM" id="SSF53448">
    <property type="entry name" value="Nucleotide-diphospho-sugar transferases"/>
    <property type="match status" value="1"/>
</dbReference>
<dbReference type="RefSeq" id="WP_025022515.1">
    <property type="nucleotide sequence ID" value="NZ_AZGD01000090.1"/>
</dbReference>
<evidence type="ECO:0000256" key="1">
    <source>
        <dbReference type="ARBA" id="ARBA00022676"/>
    </source>
</evidence>
<evidence type="ECO:0000259" key="3">
    <source>
        <dbReference type="Pfam" id="PF00535"/>
    </source>
</evidence>
<keyword evidence="5" id="KW-1185">Reference proteome</keyword>
<dbReference type="eggNOG" id="COG1215">
    <property type="taxonomic scope" value="Bacteria"/>
</dbReference>
<name>A0A0R1WST8_9LACO</name>